<evidence type="ECO:0000256" key="4">
    <source>
        <dbReference type="ARBA" id="ARBA00023136"/>
    </source>
</evidence>
<feature type="transmembrane region" description="Helical" evidence="5">
    <location>
        <begin position="129"/>
        <end position="149"/>
    </location>
</feature>
<dbReference type="PANTHER" id="PTHR31310">
    <property type="match status" value="1"/>
</dbReference>
<proteinExistence type="predicted"/>
<organism evidence="7 8">
    <name type="scientific">Kibdelosporangium lantanae</name>
    <dbReference type="NCBI Taxonomy" id="1497396"/>
    <lineage>
        <taxon>Bacteria</taxon>
        <taxon>Bacillati</taxon>
        <taxon>Actinomycetota</taxon>
        <taxon>Actinomycetes</taxon>
        <taxon>Pseudonocardiales</taxon>
        <taxon>Pseudonocardiaceae</taxon>
        <taxon>Kibdelosporangium</taxon>
    </lineage>
</organism>
<protein>
    <submittedName>
        <fullName evidence="7">Phosphatase PAP2 family protein</fullName>
    </submittedName>
</protein>
<feature type="domain" description="Inositolphosphotransferase Aur1/Ipt1" evidence="6">
    <location>
        <begin position="72"/>
        <end position="249"/>
    </location>
</feature>
<accession>A0ABW3M902</accession>
<evidence type="ECO:0000256" key="1">
    <source>
        <dbReference type="ARBA" id="ARBA00004141"/>
    </source>
</evidence>
<feature type="transmembrane region" description="Helical" evidence="5">
    <location>
        <begin position="37"/>
        <end position="55"/>
    </location>
</feature>
<comment type="subcellular location">
    <subcellularLocation>
        <location evidence="1">Membrane</location>
        <topology evidence="1">Multi-pass membrane protein</topology>
    </subcellularLocation>
</comment>
<dbReference type="InterPro" id="IPR026841">
    <property type="entry name" value="Aur1/Ipt1"/>
</dbReference>
<name>A0ABW3M902_9PSEU</name>
<keyword evidence="2 5" id="KW-0812">Transmembrane</keyword>
<dbReference type="PANTHER" id="PTHR31310:SF7">
    <property type="entry name" value="PA-PHOSPHATASE RELATED-FAMILY PROTEIN DDB_G0268928"/>
    <property type="match status" value="1"/>
</dbReference>
<keyword evidence="4 5" id="KW-0472">Membrane</keyword>
<reference evidence="8" key="1">
    <citation type="journal article" date="2019" name="Int. J. Syst. Evol. Microbiol.">
        <title>The Global Catalogue of Microorganisms (GCM) 10K type strain sequencing project: providing services to taxonomists for standard genome sequencing and annotation.</title>
        <authorList>
            <consortium name="The Broad Institute Genomics Platform"/>
            <consortium name="The Broad Institute Genome Sequencing Center for Infectious Disease"/>
            <person name="Wu L."/>
            <person name="Ma J."/>
        </authorList>
    </citation>
    <scope>NUCLEOTIDE SEQUENCE [LARGE SCALE GENOMIC DNA]</scope>
    <source>
        <strain evidence="8">JCM 31486</strain>
    </source>
</reference>
<feature type="transmembrane region" description="Helical" evidence="5">
    <location>
        <begin position="104"/>
        <end position="122"/>
    </location>
</feature>
<evidence type="ECO:0000256" key="5">
    <source>
        <dbReference type="SAM" id="Phobius"/>
    </source>
</evidence>
<dbReference type="Proteomes" id="UP001597045">
    <property type="component" value="Unassembled WGS sequence"/>
</dbReference>
<dbReference type="CDD" id="cd03386">
    <property type="entry name" value="PAP2_Aur1_like"/>
    <property type="match status" value="1"/>
</dbReference>
<evidence type="ECO:0000259" key="6">
    <source>
        <dbReference type="Pfam" id="PF14378"/>
    </source>
</evidence>
<feature type="transmembrane region" description="Helical" evidence="5">
    <location>
        <begin position="184"/>
        <end position="204"/>
    </location>
</feature>
<evidence type="ECO:0000256" key="2">
    <source>
        <dbReference type="ARBA" id="ARBA00022692"/>
    </source>
</evidence>
<feature type="transmembrane region" description="Helical" evidence="5">
    <location>
        <begin position="237"/>
        <end position="257"/>
    </location>
</feature>
<comment type="caution">
    <text evidence="7">The sequence shown here is derived from an EMBL/GenBank/DDBJ whole genome shotgun (WGS) entry which is preliminary data.</text>
</comment>
<keyword evidence="8" id="KW-1185">Reference proteome</keyword>
<evidence type="ECO:0000313" key="8">
    <source>
        <dbReference type="Proteomes" id="UP001597045"/>
    </source>
</evidence>
<sequence>MNPPSDNEPPLRTADIGEAPTSTWVSRLFRGAGGRPAVVVELVLLGVWFLVFGRLDAAVGTDLAAANANAAALQSFEHAVHIDIERSVNGWLAGNVVLSHVAVYVYRLYYLAIAGVLVWVFVRHADVYRGVRTTMVAMMVLVLPVYWAVPMSPPRSALPGAVDIVARYDIFDSASWTHPSHYTAMPSMHVGWSLWCAYAVWTALRGTRPRLALLSWLFPLLMVGVVFATANHYVLDVVGSVTLLAVAIVAASLWGRLRGTYRSASRRSTRSPLS</sequence>
<dbReference type="Pfam" id="PF14378">
    <property type="entry name" value="PAP2_3"/>
    <property type="match status" value="1"/>
</dbReference>
<feature type="transmembrane region" description="Helical" evidence="5">
    <location>
        <begin position="211"/>
        <end position="231"/>
    </location>
</feature>
<evidence type="ECO:0000313" key="7">
    <source>
        <dbReference type="EMBL" id="MFD1047190.1"/>
    </source>
</evidence>
<keyword evidence="3 5" id="KW-1133">Transmembrane helix</keyword>
<gene>
    <name evidence="7" type="ORF">ACFQ1S_17365</name>
</gene>
<dbReference type="InterPro" id="IPR052185">
    <property type="entry name" value="IPC_Synthase-Related"/>
</dbReference>
<dbReference type="EMBL" id="JBHTIS010000967">
    <property type="protein sequence ID" value="MFD1047190.1"/>
    <property type="molecule type" value="Genomic_DNA"/>
</dbReference>
<evidence type="ECO:0000256" key="3">
    <source>
        <dbReference type="ARBA" id="ARBA00022989"/>
    </source>
</evidence>